<accession>A0A9P9E4N9</accession>
<feature type="compositionally biased region" description="Low complexity" evidence="1">
    <location>
        <begin position="33"/>
        <end position="47"/>
    </location>
</feature>
<keyword evidence="2" id="KW-1133">Transmembrane helix</keyword>
<sequence length="277" mass="31677">MDHDELQRIIFSTNEQTNKQTSKQANTNNENVSSSSALPAPSRSGPSHVEHLIQSFPSSTPEHKKKHSPPFFLELPHCTCMCSDYRRPVPTFVEYRTFRTYSINGVHPSRRPCPVGRPVAPRTFPVSEIHTPELYPLLFFFPFLCRARFTSPVTWLYWFGSVRARGHQKKETTLRTRCGLWRRTEEKFTDPELYGPYLYLGRWMLHPGQAREMDGAALGHFGFWGHAVQVESTWFVGLYLFCFFAVSLGGYSGVLYGVSTQVELSIMEWSARVGEGG</sequence>
<evidence type="ECO:0000313" key="3">
    <source>
        <dbReference type="EMBL" id="KAH7130589.1"/>
    </source>
</evidence>
<evidence type="ECO:0000313" key="4">
    <source>
        <dbReference type="Proteomes" id="UP000700596"/>
    </source>
</evidence>
<organism evidence="3 4">
    <name type="scientific">Dendryphion nanum</name>
    <dbReference type="NCBI Taxonomy" id="256645"/>
    <lineage>
        <taxon>Eukaryota</taxon>
        <taxon>Fungi</taxon>
        <taxon>Dikarya</taxon>
        <taxon>Ascomycota</taxon>
        <taxon>Pezizomycotina</taxon>
        <taxon>Dothideomycetes</taxon>
        <taxon>Pleosporomycetidae</taxon>
        <taxon>Pleosporales</taxon>
        <taxon>Torulaceae</taxon>
        <taxon>Dendryphion</taxon>
    </lineage>
</organism>
<dbReference type="EMBL" id="JAGMWT010000004">
    <property type="protein sequence ID" value="KAH7130589.1"/>
    <property type="molecule type" value="Genomic_DNA"/>
</dbReference>
<dbReference type="Proteomes" id="UP000700596">
    <property type="component" value="Unassembled WGS sequence"/>
</dbReference>
<evidence type="ECO:0000256" key="2">
    <source>
        <dbReference type="SAM" id="Phobius"/>
    </source>
</evidence>
<gene>
    <name evidence="3" type="ORF">B0J11DRAFT_255454</name>
</gene>
<dbReference type="AlphaFoldDB" id="A0A9P9E4N9"/>
<name>A0A9P9E4N9_9PLEO</name>
<reference evidence="3" key="1">
    <citation type="journal article" date="2021" name="Nat. Commun.">
        <title>Genetic determinants of endophytism in the Arabidopsis root mycobiome.</title>
        <authorList>
            <person name="Mesny F."/>
            <person name="Miyauchi S."/>
            <person name="Thiergart T."/>
            <person name="Pickel B."/>
            <person name="Atanasova L."/>
            <person name="Karlsson M."/>
            <person name="Huettel B."/>
            <person name="Barry K.W."/>
            <person name="Haridas S."/>
            <person name="Chen C."/>
            <person name="Bauer D."/>
            <person name="Andreopoulos W."/>
            <person name="Pangilinan J."/>
            <person name="LaButti K."/>
            <person name="Riley R."/>
            <person name="Lipzen A."/>
            <person name="Clum A."/>
            <person name="Drula E."/>
            <person name="Henrissat B."/>
            <person name="Kohler A."/>
            <person name="Grigoriev I.V."/>
            <person name="Martin F.M."/>
            <person name="Hacquard S."/>
        </authorList>
    </citation>
    <scope>NUCLEOTIDE SEQUENCE</scope>
    <source>
        <strain evidence="3">MPI-CAGE-CH-0243</strain>
    </source>
</reference>
<keyword evidence="2" id="KW-0812">Transmembrane</keyword>
<proteinExistence type="predicted"/>
<comment type="caution">
    <text evidence="3">The sequence shown here is derived from an EMBL/GenBank/DDBJ whole genome shotgun (WGS) entry which is preliminary data.</text>
</comment>
<feature type="region of interest" description="Disordered" evidence="1">
    <location>
        <begin position="12"/>
        <end position="49"/>
    </location>
</feature>
<keyword evidence="4" id="KW-1185">Reference proteome</keyword>
<evidence type="ECO:0000256" key="1">
    <source>
        <dbReference type="SAM" id="MobiDB-lite"/>
    </source>
</evidence>
<protein>
    <submittedName>
        <fullName evidence="3">Uncharacterized protein</fullName>
    </submittedName>
</protein>
<feature type="compositionally biased region" description="Polar residues" evidence="1">
    <location>
        <begin position="12"/>
        <end position="32"/>
    </location>
</feature>
<keyword evidence="2" id="KW-0472">Membrane</keyword>
<feature type="transmembrane region" description="Helical" evidence="2">
    <location>
        <begin position="234"/>
        <end position="258"/>
    </location>
</feature>